<proteinExistence type="predicted"/>
<organism evidence="1 2">
    <name type="scientific">Chromobacterium haemolyticum</name>
    <dbReference type="NCBI Taxonomy" id="394935"/>
    <lineage>
        <taxon>Bacteria</taxon>
        <taxon>Pseudomonadati</taxon>
        <taxon>Pseudomonadota</taxon>
        <taxon>Betaproteobacteria</taxon>
        <taxon>Neisseriales</taxon>
        <taxon>Chromobacteriaceae</taxon>
        <taxon>Chromobacterium</taxon>
    </lineage>
</organism>
<evidence type="ECO:0000313" key="1">
    <source>
        <dbReference type="EMBL" id="MBO0416559.1"/>
    </source>
</evidence>
<keyword evidence="2" id="KW-1185">Reference proteome</keyword>
<sequence length="108" mass="12337">MKFIDLIRFFSNGKFSQSCPVCNEVNWRIDFDEDEAGEAKKAYAIPSVDIKRNESSTPVVYSMRNDGIPCIAATCGYCGFIRNHHLNIIEEWLKNNPDDSEKDQDNKA</sequence>
<comment type="caution">
    <text evidence="1">The sequence shown here is derived from an EMBL/GenBank/DDBJ whole genome shotgun (WGS) entry which is preliminary data.</text>
</comment>
<dbReference type="Proteomes" id="UP000664349">
    <property type="component" value="Unassembled WGS sequence"/>
</dbReference>
<name>A0ABS3GNP8_9NEIS</name>
<accession>A0ABS3GNP8</accession>
<dbReference type="EMBL" id="JAFLRD010000010">
    <property type="protein sequence ID" value="MBO0416559.1"/>
    <property type="molecule type" value="Genomic_DNA"/>
</dbReference>
<reference evidence="1 2" key="1">
    <citation type="submission" date="2021-03" db="EMBL/GenBank/DDBJ databases">
        <title>First Case of infection caused by Chromobacterium haemolyticum derived from water in China.</title>
        <authorList>
            <person name="Chen J."/>
            <person name="Liu C."/>
        </authorList>
    </citation>
    <scope>NUCLEOTIDE SEQUENCE [LARGE SCALE GENOMIC DNA]</scope>
    <source>
        <strain evidence="1 2">WJ-5</strain>
    </source>
</reference>
<gene>
    <name evidence="1" type="ORF">J1C50_13680</name>
</gene>
<evidence type="ECO:0000313" key="2">
    <source>
        <dbReference type="Proteomes" id="UP000664349"/>
    </source>
</evidence>
<protein>
    <submittedName>
        <fullName evidence="1">Uncharacterized protein</fullName>
    </submittedName>
</protein>
<dbReference type="RefSeq" id="WP_200122848.1">
    <property type="nucleotide sequence ID" value="NZ_JAEILV010000009.1"/>
</dbReference>